<dbReference type="AlphaFoldDB" id="A0A813RJQ1"/>
<dbReference type="EMBL" id="CAJOBC010000284">
    <property type="protein sequence ID" value="CAF3565754.1"/>
    <property type="molecule type" value="Genomic_DNA"/>
</dbReference>
<proteinExistence type="predicted"/>
<accession>A0A813RJQ1</accession>
<organism evidence="3 5">
    <name type="scientific">Didymodactylos carnosus</name>
    <dbReference type="NCBI Taxonomy" id="1234261"/>
    <lineage>
        <taxon>Eukaryota</taxon>
        <taxon>Metazoa</taxon>
        <taxon>Spiralia</taxon>
        <taxon>Gnathifera</taxon>
        <taxon>Rotifera</taxon>
        <taxon>Eurotatoria</taxon>
        <taxon>Bdelloidea</taxon>
        <taxon>Philodinida</taxon>
        <taxon>Philodinidae</taxon>
        <taxon>Didymodactylos</taxon>
    </lineage>
</organism>
<evidence type="ECO:0000256" key="1">
    <source>
        <dbReference type="SAM" id="Coils"/>
    </source>
</evidence>
<sequence length="1238" mass="142010">MSTQSRMSYGNQARSSSAMAYRIQQLPGSVFKIFFLILLFTGRCQALHLVDKTTVKDDNSWNTNMTIPKTSMDLKMNLIAHTPLPQTTLPVKQHETMSPEISNKLKNTLVHHSPMSTAVSPTKDMSENSWSTSTVSGHAKSSTELITNLIQHTPIPEKQRMKSTISSSWDDSRPFSADLKRAITTAAPQEGTIENLIATFKPVKNDLLNRKQTRSLSSDDSIEEHISIIKPNDDNKSDAISSLIQHSIHPSGASSNHHHDISNLVKIVEYNINKNHTTEPLGKFVSGVGTQSSSVATTPINQKRTSLSQPTGKAIVTKMARADSTSSIDSSIIDDTVKTSNYKMATTAQNSTGDLQNRDTPFMSATPKTMMKKRQRRISRDTDNDEQDDEDDYDELTWKKTNRNDIDYPVGNGHDFKLLRQYSNEMTSLYQSQSKQHIQHQNGSNHRMYEVGVRSSLSSSSSSFRHENMDGKLNELREDIRQIERKHEDSLELKRQLKDMEIKKNNFEAMWNKTQQLLADTETNLEQEKQAKLKLEWNTRNLNNELKTIRTKLQMVEDEKDLLQQRFSTLKDQKQSNSTHISHGLSNITTNGILREEDIEKIKSRHREEMKLLSLENEDLHQRTRQLQSDLQLHKESLDVTVRYKIDLEKACEEKTYLQHEIHRLKLEKDLIEQEKVEYKTKYDSLQDEMRLLLFDRSKIEQKLTAELQEQTKQRNRSLEDIRKYKQQIEQLNIKLGDCEAKMLSLQYQNEALTKSKELEVKNEFQALTKRLNTIENDKITAENQYQNENMLLTGLTYQQQKQSNDTYTDRTKHLKKDHHRRSQHSNGSICFQCDALQRNYELELQYRLSIEKDNERLREAFHKQQQHSVPSSIVTTTQAKQDNVYLTTTENSKSIHGETERAKYDLDRIQDINLLIDNYDRKRATHTLHQPIDTTRKFYDQKGRQRQLTIEKLTNDSSRPRTPSSFPVGSHLNGGGDYEYHHHLHSHDSHENSRPSSQCSCTNSELLKERLETAIDTSLADERMQAIKQLPLRSTTTNTTMTNGIGNILTLSADDSRNNGKYDLAMLPDEYKHLTKNLIFTRDAASDEKAYCCKNWQMINNDEIHTKVQAVHTPTAHVVTIGYQDCNGVLNPTMPTVPPPPRTPRSTSPSPPRSTTNRPGRSTTQCMFTAVNKTEYFLATKYSIITYLVPNSHKYCAPEDYGCCPTYVLLNDNCIPESEVAGLEFLIQLGLIGVGKK</sequence>
<feature type="region of interest" description="Disordered" evidence="2">
    <location>
        <begin position="348"/>
        <end position="392"/>
    </location>
</feature>
<feature type="compositionally biased region" description="Basic and acidic residues" evidence="2">
    <location>
        <begin position="979"/>
        <end position="994"/>
    </location>
</feature>
<dbReference type="EMBL" id="CAJNOQ010000284">
    <property type="protein sequence ID" value="CAF0782303.1"/>
    <property type="molecule type" value="Genomic_DNA"/>
</dbReference>
<dbReference type="Proteomes" id="UP000681722">
    <property type="component" value="Unassembled WGS sequence"/>
</dbReference>
<feature type="region of interest" description="Disordered" evidence="2">
    <location>
        <begin position="953"/>
        <end position="1002"/>
    </location>
</feature>
<feature type="compositionally biased region" description="Polar residues" evidence="2">
    <location>
        <begin position="348"/>
        <end position="359"/>
    </location>
</feature>
<feature type="region of interest" description="Disordered" evidence="2">
    <location>
        <begin position="1131"/>
        <end position="1164"/>
    </location>
</feature>
<gene>
    <name evidence="3" type="ORF">GPM918_LOCUS2539</name>
    <name evidence="4" type="ORF">SRO942_LOCUS2539</name>
</gene>
<protein>
    <submittedName>
        <fullName evidence="3">Uncharacterized protein</fullName>
    </submittedName>
</protein>
<name>A0A813RJQ1_9BILA</name>
<dbReference type="OrthoDB" id="366390at2759"/>
<evidence type="ECO:0000256" key="2">
    <source>
        <dbReference type="SAM" id="MobiDB-lite"/>
    </source>
</evidence>
<evidence type="ECO:0000313" key="4">
    <source>
        <dbReference type="EMBL" id="CAF3565754.1"/>
    </source>
</evidence>
<feature type="compositionally biased region" description="Polar residues" evidence="2">
    <location>
        <begin position="956"/>
        <end position="968"/>
    </location>
</feature>
<feature type="coiled-coil region" evidence="1">
    <location>
        <begin position="648"/>
        <end position="785"/>
    </location>
</feature>
<evidence type="ECO:0000313" key="3">
    <source>
        <dbReference type="EMBL" id="CAF0782303.1"/>
    </source>
</evidence>
<evidence type="ECO:0000313" key="5">
    <source>
        <dbReference type="Proteomes" id="UP000663829"/>
    </source>
</evidence>
<dbReference type="SUPFAM" id="SSF90257">
    <property type="entry name" value="Myosin rod fragments"/>
    <property type="match status" value="1"/>
</dbReference>
<feature type="region of interest" description="Disordered" evidence="2">
    <location>
        <begin position="117"/>
        <end position="137"/>
    </location>
</feature>
<feature type="compositionally biased region" description="Acidic residues" evidence="2">
    <location>
        <begin position="383"/>
        <end position="392"/>
    </location>
</feature>
<feature type="compositionally biased region" description="Polar residues" evidence="2">
    <location>
        <begin position="127"/>
        <end position="137"/>
    </location>
</feature>
<feature type="region of interest" description="Disordered" evidence="2">
    <location>
        <begin position="152"/>
        <end position="171"/>
    </location>
</feature>
<keyword evidence="1" id="KW-0175">Coiled coil</keyword>
<feature type="coiled-coil region" evidence="1">
    <location>
        <begin position="466"/>
        <end position="573"/>
    </location>
</feature>
<dbReference type="Proteomes" id="UP000663829">
    <property type="component" value="Unassembled WGS sequence"/>
</dbReference>
<reference evidence="3" key="1">
    <citation type="submission" date="2021-02" db="EMBL/GenBank/DDBJ databases">
        <authorList>
            <person name="Nowell W R."/>
        </authorList>
    </citation>
    <scope>NUCLEOTIDE SEQUENCE</scope>
</reference>
<comment type="caution">
    <text evidence="3">The sequence shown here is derived from an EMBL/GenBank/DDBJ whole genome shotgun (WGS) entry which is preliminary data.</text>
</comment>
<feature type="compositionally biased region" description="Low complexity" evidence="2">
    <location>
        <begin position="1145"/>
        <end position="1164"/>
    </location>
</feature>
<keyword evidence="5" id="KW-1185">Reference proteome</keyword>